<dbReference type="Proteomes" id="UP000263268">
    <property type="component" value="Unassembled WGS sequence"/>
</dbReference>
<name>A0A3D6BMM6_9FLAO</name>
<proteinExistence type="predicted"/>
<reference evidence="1 2" key="1">
    <citation type="journal article" date="2018" name="Nat. Biotechnol.">
        <title>A standardized bacterial taxonomy based on genome phylogeny substantially revises the tree of life.</title>
        <authorList>
            <person name="Parks D.H."/>
            <person name="Chuvochina M."/>
            <person name="Waite D.W."/>
            <person name="Rinke C."/>
            <person name="Skarshewski A."/>
            <person name="Chaumeil P.A."/>
            <person name="Hugenholtz P."/>
        </authorList>
    </citation>
    <scope>NUCLEOTIDE SEQUENCE [LARGE SCALE GENOMIC DNA]</scope>
    <source>
        <strain evidence="1">UBA10227</strain>
    </source>
</reference>
<evidence type="ECO:0000313" key="1">
    <source>
        <dbReference type="EMBL" id="HCY80194.1"/>
    </source>
</evidence>
<evidence type="ECO:0000313" key="2">
    <source>
        <dbReference type="Proteomes" id="UP000263268"/>
    </source>
</evidence>
<comment type="caution">
    <text evidence="1">The sequence shown here is derived from an EMBL/GenBank/DDBJ whole genome shotgun (WGS) entry which is preliminary data.</text>
</comment>
<dbReference type="AlphaFoldDB" id="A0A3D6BMM6"/>
<organism evidence="1 2">
    <name type="scientific">Xanthomarina gelatinilytica</name>
    <dbReference type="NCBI Taxonomy" id="1137281"/>
    <lineage>
        <taxon>Bacteria</taxon>
        <taxon>Pseudomonadati</taxon>
        <taxon>Bacteroidota</taxon>
        <taxon>Flavobacteriia</taxon>
        <taxon>Flavobacteriales</taxon>
        <taxon>Flavobacteriaceae</taxon>
        <taxon>Xanthomarina</taxon>
    </lineage>
</organism>
<sequence>MHRDELIKILKEHRQLIKQVDKIKHTEGWEQCLRYYHLRIQDIEDTLKEQLNLSMTSNSTGFILI</sequence>
<protein>
    <submittedName>
        <fullName evidence="1">Uncharacterized protein</fullName>
    </submittedName>
</protein>
<dbReference type="EMBL" id="DPRK01000013">
    <property type="protein sequence ID" value="HCY80194.1"/>
    <property type="molecule type" value="Genomic_DNA"/>
</dbReference>
<gene>
    <name evidence="1" type="ORF">DHV22_00555</name>
</gene>
<accession>A0A3D6BMM6</accession>